<feature type="compositionally biased region" description="Low complexity" evidence="1">
    <location>
        <begin position="458"/>
        <end position="479"/>
    </location>
</feature>
<feature type="compositionally biased region" description="Basic and acidic residues" evidence="1">
    <location>
        <begin position="352"/>
        <end position="368"/>
    </location>
</feature>
<dbReference type="Proteomes" id="UP000518752">
    <property type="component" value="Unassembled WGS sequence"/>
</dbReference>
<proteinExistence type="predicted"/>
<evidence type="ECO:0000313" key="3">
    <source>
        <dbReference type="Proteomes" id="UP000518752"/>
    </source>
</evidence>
<dbReference type="EMBL" id="JAACJN010000081">
    <property type="protein sequence ID" value="KAF5377800.1"/>
    <property type="molecule type" value="Genomic_DNA"/>
</dbReference>
<feature type="compositionally biased region" description="Low complexity" evidence="1">
    <location>
        <begin position="85"/>
        <end position="94"/>
    </location>
</feature>
<protein>
    <submittedName>
        <fullName evidence="2">Uncharacterized protein</fullName>
    </submittedName>
</protein>
<feature type="compositionally biased region" description="Polar residues" evidence="1">
    <location>
        <begin position="422"/>
        <end position="437"/>
    </location>
</feature>
<feature type="compositionally biased region" description="Pro residues" evidence="1">
    <location>
        <begin position="48"/>
        <end position="60"/>
    </location>
</feature>
<keyword evidence="3" id="KW-1185">Reference proteome</keyword>
<organism evidence="2 3">
    <name type="scientific">Collybiopsis confluens</name>
    <dbReference type="NCBI Taxonomy" id="2823264"/>
    <lineage>
        <taxon>Eukaryota</taxon>
        <taxon>Fungi</taxon>
        <taxon>Dikarya</taxon>
        <taxon>Basidiomycota</taxon>
        <taxon>Agaricomycotina</taxon>
        <taxon>Agaricomycetes</taxon>
        <taxon>Agaricomycetidae</taxon>
        <taxon>Agaricales</taxon>
        <taxon>Marasmiineae</taxon>
        <taxon>Omphalotaceae</taxon>
        <taxon>Collybiopsis</taxon>
    </lineage>
</organism>
<comment type="caution">
    <text evidence="2">The sequence shown here is derived from an EMBL/GenBank/DDBJ whole genome shotgun (WGS) entry which is preliminary data.</text>
</comment>
<gene>
    <name evidence="2" type="ORF">D9757_008096</name>
</gene>
<evidence type="ECO:0000313" key="2">
    <source>
        <dbReference type="EMBL" id="KAF5377800.1"/>
    </source>
</evidence>
<feature type="compositionally biased region" description="Low complexity" evidence="1">
    <location>
        <begin position="384"/>
        <end position="393"/>
    </location>
</feature>
<feature type="compositionally biased region" description="Basic and acidic residues" evidence="1">
    <location>
        <begin position="511"/>
        <end position="528"/>
    </location>
</feature>
<feature type="region of interest" description="Disordered" evidence="1">
    <location>
        <begin position="215"/>
        <end position="300"/>
    </location>
</feature>
<name>A0A8H5H720_9AGAR</name>
<feature type="compositionally biased region" description="Low complexity" evidence="1">
    <location>
        <begin position="278"/>
        <end position="290"/>
    </location>
</feature>
<reference evidence="2 3" key="1">
    <citation type="journal article" date="2020" name="ISME J.">
        <title>Uncovering the hidden diversity of litter-decomposition mechanisms in mushroom-forming fungi.</title>
        <authorList>
            <person name="Floudas D."/>
            <person name="Bentzer J."/>
            <person name="Ahren D."/>
            <person name="Johansson T."/>
            <person name="Persson P."/>
            <person name="Tunlid A."/>
        </authorList>
    </citation>
    <scope>NUCLEOTIDE SEQUENCE [LARGE SCALE GENOMIC DNA]</scope>
    <source>
        <strain evidence="2 3">CBS 406.79</strain>
    </source>
</reference>
<sequence>MLAHLTMGPKVALLQSFPTPPSFMPPSPTSAAHPLDASTFSVTANPPLSSPPTGPLPPVPGRSRISEHEAALILQSRRNSRHSDYSSSSGRPDSVASFASAKSNAAGYTGSIHNHRDDNRERRWLSRTVRTPAVQVTAEISEDTNQAYGGLRIDGEDGQDVLLTSLRFTVSSLPPSPTDSEHDLVIPPALSTQFPTPPPLSPFAIQQASAMWKASSSTGSSPLKLSAPPSPFSAAPRAASGSNPNESLAEISMHDLPSPDDGAESEWDVPTTRPTPVRRSSQLSSQPLPSFIAPTSESRNGLRRMARISVDNFDSSFFNLSYTVQFVSVAIYPSASFPFPSAMPPLPSASVKDVDTELHKSLHRELRSARSRSRSHRERLNSGSSSQAASPQPFESADSPVPPVPAVFPTNSHSLPRRKESLISSVSTADTESQTSGDGRISPDIQNLLERTPRPRRSMSSVRSQGRSSAGASRASSKASMRRRTSDHASIEKEWEEFSASRGRTSQRHLPHSDEKEARLLKLERELDGGGSESEGEDHRNSYGDGFGFGALRDGESDSEASDSSLDLHTPLP</sequence>
<dbReference type="AlphaFoldDB" id="A0A8H5H720"/>
<accession>A0A8H5H720</accession>
<feature type="compositionally biased region" description="Low complexity" evidence="1">
    <location>
        <begin position="562"/>
        <end position="573"/>
    </location>
</feature>
<evidence type="ECO:0000256" key="1">
    <source>
        <dbReference type="SAM" id="MobiDB-lite"/>
    </source>
</evidence>
<feature type="compositionally biased region" description="Low complexity" evidence="1">
    <location>
        <begin position="215"/>
        <end position="242"/>
    </location>
</feature>
<feature type="region of interest" description="Disordered" evidence="1">
    <location>
        <begin position="16"/>
        <end position="96"/>
    </location>
</feature>
<dbReference type="OrthoDB" id="3064136at2759"/>
<feature type="compositionally biased region" description="Basic and acidic residues" evidence="1">
    <location>
        <begin position="484"/>
        <end position="493"/>
    </location>
</feature>
<feature type="compositionally biased region" description="Pro residues" evidence="1">
    <location>
        <begin position="18"/>
        <end position="28"/>
    </location>
</feature>
<feature type="region of interest" description="Disordered" evidence="1">
    <location>
        <begin position="348"/>
        <end position="573"/>
    </location>
</feature>